<keyword evidence="2" id="KW-0472">Membrane</keyword>
<dbReference type="OrthoDB" id="9778037at2"/>
<organism evidence="3 4">
    <name type="scientific">Treponema vincentii ATCC 35580</name>
    <dbReference type="NCBI Taxonomy" id="596324"/>
    <lineage>
        <taxon>Bacteria</taxon>
        <taxon>Pseudomonadati</taxon>
        <taxon>Spirochaetota</taxon>
        <taxon>Spirochaetia</taxon>
        <taxon>Spirochaetales</taxon>
        <taxon>Treponemataceae</taxon>
        <taxon>Treponema</taxon>
    </lineage>
</organism>
<evidence type="ECO:0000256" key="1">
    <source>
        <dbReference type="SAM" id="MobiDB-lite"/>
    </source>
</evidence>
<accession>C8PQ42</accession>
<dbReference type="Proteomes" id="UP000004509">
    <property type="component" value="Unassembled WGS sequence"/>
</dbReference>
<dbReference type="EMBL" id="ACYH01000032">
    <property type="protein sequence ID" value="EEV20524.1"/>
    <property type="molecule type" value="Genomic_DNA"/>
</dbReference>
<feature type="transmembrane region" description="Helical" evidence="2">
    <location>
        <begin position="6"/>
        <end position="26"/>
    </location>
</feature>
<feature type="region of interest" description="Disordered" evidence="1">
    <location>
        <begin position="412"/>
        <end position="440"/>
    </location>
</feature>
<dbReference type="AlphaFoldDB" id="C8PQ42"/>
<keyword evidence="2" id="KW-1133">Transmembrane helix</keyword>
<gene>
    <name evidence="3" type="ORF">TREVI0001_0347</name>
</gene>
<comment type="caution">
    <text evidence="3">The sequence shown here is derived from an EMBL/GenBank/DDBJ whole genome shotgun (WGS) entry which is preliminary data.</text>
</comment>
<feature type="transmembrane region" description="Helical" evidence="2">
    <location>
        <begin position="33"/>
        <end position="55"/>
    </location>
</feature>
<proteinExistence type="predicted"/>
<evidence type="ECO:0000313" key="3">
    <source>
        <dbReference type="EMBL" id="EEV20524.1"/>
    </source>
</evidence>
<evidence type="ECO:0000313" key="4">
    <source>
        <dbReference type="Proteomes" id="UP000004509"/>
    </source>
</evidence>
<keyword evidence="2" id="KW-0812">Transmembrane</keyword>
<dbReference type="RefSeq" id="WP_006188697.1">
    <property type="nucleotide sequence ID" value="NZ_ACYH01000032.1"/>
</dbReference>
<name>C8PQ42_9SPIR</name>
<dbReference type="eggNOG" id="ENOG5030JG9">
    <property type="taxonomic scope" value="Bacteria"/>
</dbReference>
<sequence length="490" mass="53230">MMRIRISVHGAVYTAMGALLLISGLLRGELLSAVCGGLLTLYAGFAAAAVGVTALCWKAQEPELTEDGSGFTVIPACSKAVQAGETVRFPPCVPGSAVCYTIEFSLSPNHTAEAAETVETLFIPLQGMQAACYPEHLHRGRYFYKRQYLNIRDFAGFFSVVFVQPPCLSAAYTVVQPVLPPNKALAPDLRSRAVNDLPSQERTHELYESRPYFPGDDPRKIHWKLYAHTNTLSIKLGAFEPPPVKRLTIYIEEPVVLKKERASAASVYDAFIGRLSGVIVQLLNAGIQCSLLLYDYPQKALQHYELIEEGSAAAAQIQNLLAVPALRFSPGTIPDAAVVFNAVHGGGLLYCYLPAVGKKIAASPKSTAGEKAPIYEAAAYKKITADEKIAACRRSGIETLFCLAASPVPEEYTPDDSRMADGTASGRESSSAAEPKPSAQHRILGRRHIHRLLYSSAASARQEAFYRNVQETAERELRIFTAGNCHAELL</sequence>
<dbReference type="STRING" id="596324.TREVI0001_0347"/>
<feature type="compositionally biased region" description="Low complexity" evidence="1">
    <location>
        <begin position="428"/>
        <end position="440"/>
    </location>
</feature>
<reference evidence="3 4" key="1">
    <citation type="submission" date="2009-07" db="EMBL/GenBank/DDBJ databases">
        <authorList>
            <person name="Madupu R."/>
            <person name="Sebastian Y."/>
            <person name="Durkin A.S."/>
            <person name="Torralba M."/>
            <person name="Methe B."/>
            <person name="Sutton G.G."/>
            <person name="Strausberg R.L."/>
            <person name="Nelson K.E."/>
        </authorList>
    </citation>
    <scope>NUCLEOTIDE SEQUENCE [LARGE SCALE GENOMIC DNA]</scope>
    <source>
        <strain evidence="3 4">ATCC 35580</strain>
    </source>
</reference>
<protein>
    <submittedName>
        <fullName evidence="3">Uncharacterized protein</fullName>
    </submittedName>
</protein>
<evidence type="ECO:0000256" key="2">
    <source>
        <dbReference type="SAM" id="Phobius"/>
    </source>
</evidence>